<proteinExistence type="predicted"/>
<gene>
    <name evidence="1" type="ORF">BSU04_17325</name>
</gene>
<sequence>MAFFRNLNLGRPNCPTKVQFEEAFGAAAAVSASSFLTNGTLVFTTGASSESKRVFNGACEIVRSTCLSSCNEQLQRAVVSLSGSCSCCPEQWMLDPGLNKLAHAVLWAVHFPV</sequence>
<dbReference type="EMBL" id="MTHB01000109">
    <property type="protein sequence ID" value="OXC77295.1"/>
    <property type="molecule type" value="Genomic_DNA"/>
</dbReference>
<reference evidence="2" key="1">
    <citation type="submission" date="2017-01" db="EMBL/GenBank/DDBJ databases">
        <title>Genome Analysis of Deinococcus marmoris KOPRI26562.</title>
        <authorList>
            <person name="Kim J.H."/>
            <person name="Oh H.-M."/>
        </authorList>
    </citation>
    <scope>NUCLEOTIDE SEQUENCE [LARGE SCALE GENOMIC DNA]</scope>
    <source>
        <strain evidence="2">PAMC 26633</strain>
    </source>
</reference>
<dbReference type="Proteomes" id="UP000214720">
    <property type="component" value="Unassembled WGS sequence"/>
</dbReference>
<evidence type="ECO:0000313" key="1">
    <source>
        <dbReference type="EMBL" id="OXC77295.1"/>
    </source>
</evidence>
<protein>
    <submittedName>
        <fullName evidence="1">Uncharacterized protein</fullName>
    </submittedName>
</protein>
<comment type="caution">
    <text evidence="1">The sequence shown here is derived from an EMBL/GenBank/DDBJ whole genome shotgun (WGS) entry which is preliminary data.</text>
</comment>
<name>A0A226X1I2_CABSO</name>
<evidence type="ECO:0000313" key="2">
    <source>
        <dbReference type="Proteomes" id="UP000214720"/>
    </source>
</evidence>
<dbReference type="AlphaFoldDB" id="A0A226X1I2"/>
<organism evidence="1 2">
    <name type="scientific">Caballeronia sordidicola</name>
    <name type="common">Burkholderia sordidicola</name>
    <dbReference type="NCBI Taxonomy" id="196367"/>
    <lineage>
        <taxon>Bacteria</taxon>
        <taxon>Pseudomonadati</taxon>
        <taxon>Pseudomonadota</taxon>
        <taxon>Betaproteobacteria</taxon>
        <taxon>Burkholderiales</taxon>
        <taxon>Burkholderiaceae</taxon>
        <taxon>Caballeronia</taxon>
    </lineage>
</organism>
<accession>A0A226X1I2</accession>